<dbReference type="InParanoid" id="A0A0C3DSM9"/>
<keyword evidence="3" id="KW-1185">Reference proteome</keyword>
<dbReference type="HOGENOM" id="CLU_1876666_0_0_1"/>
<dbReference type="EMBL" id="KN822078">
    <property type="protein sequence ID" value="KIM59001.1"/>
    <property type="molecule type" value="Genomic_DNA"/>
</dbReference>
<name>A0A0C3DSM9_9AGAM</name>
<proteinExistence type="predicted"/>
<dbReference type="AlphaFoldDB" id="A0A0C3DSM9"/>
<feature type="region of interest" description="Disordered" evidence="1">
    <location>
        <begin position="91"/>
        <end position="128"/>
    </location>
</feature>
<reference evidence="3" key="2">
    <citation type="submission" date="2015-01" db="EMBL/GenBank/DDBJ databases">
        <title>Evolutionary Origins and Diversification of the Mycorrhizal Mutualists.</title>
        <authorList>
            <consortium name="DOE Joint Genome Institute"/>
            <consortium name="Mycorrhizal Genomics Consortium"/>
            <person name="Kohler A."/>
            <person name="Kuo A."/>
            <person name="Nagy L.G."/>
            <person name="Floudas D."/>
            <person name="Copeland A."/>
            <person name="Barry K.W."/>
            <person name="Cichocki N."/>
            <person name="Veneault-Fourrey C."/>
            <person name="LaButti K."/>
            <person name="Lindquist E.A."/>
            <person name="Lipzen A."/>
            <person name="Lundell T."/>
            <person name="Morin E."/>
            <person name="Murat C."/>
            <person name="Riley R."/>
            <person name="Ohm R."/>
            <person name="Sun H."/>
            <person name="Tunlid A."/>
            <person name="Henrissat B."/>
            <person name="Grigoriev I.V."/>
            <person name="Hibbett D.S."/>
            <person name="Martin F."/>
        </authorList>
    </citation>
    <scope>NUCLEOTIDE SEQUENCE [LARGE SCALE GENOMIC DNA]</scope>
    <source>
        <strain evidence="3">Foug A</strain>
    </source>
</reference>
<accession>A0A0C3DSM9</accession>
<evidence type="ECO:0008006" key="4">
    <source>
        <dbReference type="Google" id="ProtNLM"/>
    </source>
</evidence>
<dbReference type="Proteomes" id="UP000053989">
    <property type="component" value="Unassembled WGS sequence"/>
</dbReference>
<reference evidence="2 3" key="1">
    <citation type="submission" date="2014-04" db="EMBL/GenBank/DDBJ databases">
        <authorList>
            <consortium name="DOE Joint Genome Institute"/>
            <person name="Kuo A."/>
            <person name="Kohler A."/>
            <person name="Nagy L.G."/>
            <person name="Floudas D."/>
            <person name="Copeland A."/>
            <person name="Barry K.W."/>
            <person name="Cichocki N."/>
            <person name="Veneault-Fourrey C."/>
            <person name="LaButti K."/>
            <person name="Lindquist E.A."/>
            <person name="Lipzen A."/>
            <person name="Lundell T."/>
            <person name="Morin E."/>
            <person name="Murat C."/>
            <person name="Sun H."/>
            <person name="Tunlid A."/>
            <person name="Henrissat B."/>
            <person name="Grigoriev I.V."/>
            <person name="Hibbett D.S."/>
            <person name="Martin F."/>
            <person name="Nordberg H.P."/>
            <person name="Cantor M.N."/>
            <person name="Hua S.X."/>
        </authorList>
    </citation>
    <scope>NUCLEOTIDE SEQUENCE [LARGE SCALE GENOMIC DNA]</scope>
    <source>
        <strain evidence="2 3">Foug A</strain>
    </source>
</reference>
<sequence>MSNTLQISGDNYISTSSIYVGVNSSSQVVVNGAKTKFNFKYDSGSYTISYTDKSGTKYVQLDGPKPPPLHVIVGGAGQKWVINPVSGKPSTYSISPVSDPKHAWSDPGKGVNPRWIYDQENPDSTQPQLEFLISAN</sequence>
<organism evidence="2 3">
    <name type="scientific">Scleroderma citrinum Foug A</name>
    <dbReference type="NCBI Taxonomy" id="1036808"/>
    <lineage>
        <taxon>Eukaryota</taxon>
        <taxon>Fungi</taxon>
        <taxon>Dikarya</taxon>
        <taxon>Basidiomycota</taxon>
        <taxon>Agaricomycotina</taxon>
        <taxon>Agaricomycetes</taxon>
        <taxon>Agaricomycetidae</taxon>
        <taxon>Boletales</taxon>
        <taxon>Sclerodermatineae</taxon>
        <taxon>Sclerodermataceae</taxon>
        <taxon>Scleroderma</taxon>
    </lineage>
</organism>
<gene>
    <name evidence="2" type="ORF">SCLCIDRAFT_1042082</name>
</gene>
<evidence type="ECO:0000313" key="2">
    <source>
        <dbReference type="EMBL" id="KIM59001.1"/>
    </source>
</evidence>
<evidence type="ECO:0000313" key="3">
    <source>
        <dbReference type="Proteomes" id="UP000053989"/>
    </source>
</evidence>
<protein>
    <recommendedName>
        <fullName evidence="4">Ricin B lectin domain-containing protein</fullName>
    </recommendedName>
</protein>
<evidence type="ECO:0000256" key="1">
    <source>
        <dbReference type="SAM" id="MobiDB-lite"/>
    </source>
</evidence>